<keyword evidence="7" id="KW-1185">Reference proteome</keyword>
<dbReference type="CDD" id="cd08679">
    <property type="entry name" value="C2_DOCK180_related"/>
    <property type="match status" value="1"/>
</dbReference>
<feature type="non-terminal residue" evidence="6">
    <location>
        <position position="1463"/>
    </location>
</feature>
<reference evidence="6 7" key="1">
    <citation type="journal article" date="2018" name="New Phytol.">
        <title>Phylogenomics of Endogonaceae and evolution of mycorrhizas within Mucoromycota.</title>
        <authorList>
            <person name="Chang Y."/>
            <person name="Desiro A."/>
            <person name="Na H."/>
            <person name="Sandor L."/>
            <person name="Lipzen A."/>
            <person name="Clum A."/>
            <person name="Barry K."/>
            <person name="Grigoriev I.V."/>
            <person name="Martin F.M."/>
            <person name="Stajich J.E."/>
            <person name="Smith M.E."/>
            <person name="Bonito G."/>
            <person name="Spatafora J.W."/>
        </authorList>
    </citation>
    <scope>NUCLEOTIDE SEQUENCE [LARGE SCALE GENOMIC DNA]</scope>
    <source>
        <strain evidence="6 7">AD002</strain>
    </source>
</reference>
<feature type="compositionally biased region" description="Polar residues" evidence="4">
    <location>
        <begin position="632"/>
        <end position="641"/>
    </location>
</feature>
<dbReference type="GO" id="GO:0005886">
    <property type="term" value="C:plasma membrane"/>
    <property type="evidence" value="ECO:0007669"/>
    <property type="project" value="TreeGrafter"/>
</dbReference>
<evidence type="ECO:0000313" key="6">
    <source>
        <dbReference type="EMBL" id="RUS24199.1"/>
    </source>
</evidence>
<comment type="caution">
    <text evidence="6">The sequence shown here is derived from an EMBL/GenBank/DDBJ whole genome shotgun (WGS) entry which is preliminary data.</text>
</comment>
<evidence type="ECO:0000256" key="4">
    <source>
        <dbReference type="SAM" id="MobiDB-lite"/>
    </source>
</evidence>
<feature type="compositionally biased region" description="Low complexity" evidence="4">
    <location>
        <begin position="1411"/>
        <end position="1428"/>
    </location>
</feature>
<sequence length="1463" mass="159645">MKWLPLPKIAHATVIYPYKPPTPPQPKAKSRPTTASSLSLPPPSPSNTDSSSILSLGSTSPLLPEGPIDPLDLIPHIPIEVGDELFIFEQNAAWYRGYVLRPSETGAKPNTALIGVFPSNHVHVKGYLDTESDLDDVMQQAVASVHTLTLDVDVNPATDTAILSPVPRAMSDPNFLSTLPTPDDLSLDGDATTFSLSQTRVASMPNDNLPRPGPALRPPPLPLARFEDSTLIGATEPLVDEIAACIREWNCCLYSYLQDRRYPLFNAIKDQINYLFQARRQLIAQTLSQEELARMRKEVTHRMVVFNLWQDLGMIIRNPEQGYLVNVMNTPLTRLYRMHYEYAQNEKSLTMPASAAGAPGGSVPAPPMSPLAIPLSNSPFESMSSLPTLTNNSSTSLAAGVGSRAAVAPSSPTLKPSTTAKSGKFYHLFFDFKACVAHFCQPGEFTELYFSLYNKIEGRFLTEEFHILLNYNGMPRDESKIGKLRTLFTDLSTHDLNENLYLVCRIIRNGAMKIEGNEKSSSGTGGGHSSIFFGGSTSSTDPYPAAESNRATVSYFGDHGSKLAQPTLQQLMGQGGQPQQATWQPTSQSLRRPFGCAVLPFGQLLQTAGVAGTSSSAQGGGSSAAGGPTHPLQATPNQNQKEPFRDLTASEHFMPIYVPSSESAFATMHEDIIQDNTREFEKHPRAEVLCVYLRMFYGELDTVVRANSALLQGVPVASRLGFPDVVFPGDVRNELYIRLAAGDFQGFGRAKNMQVAACVRDNVSGDVIENAVLAGAGTAPVTFWESMVYYHEQKPTWGEIFKIRIEDPAKWERCHVFVTVRHRSSSAKPANGTGQGVNPGSTPGSTATASPGDSPSSSTNNVDKVVNAPMAVAQGGKDAIAAAAGSGDKILAFGFLPLFLPPYHRSFITDGSHMLVLYRYDKALAHPSVYLNTAWTHRPAPQPNHQQPASVSYTHLRNGGGSSSSISSGGANNEHTVVFPNTMVTSMGKLITLRDSVTVKTFLCSTKYTQNDILLKLLNWERTLETDREGEEELRSVLDKFTFVGEVEIVKFLQDIFGALFTILGSARNPRGELDDLVFKALVTILGSIQDRRFHNFRPVLDVYVEEHFCRKDASSARTAAANTAPARGHVAVDGIHQHLLRSMTKLCANPAAMEKAKDLRASIKVWEHLFRFVVRSREVQRKEEAEDRRLVNDALFKQEMRAVLALIEGMLSPEHPSSMIGTQTLALQRFAEILSELARVFTQEEMVEIVCGFVDAGRAVRGKLVGFRLCMILGVVRGRVFQGWRSRVRLVESLVGWIGEWIGGYDDVAREEAATVPKRTPGVGMNKTQWHESLRLAVTVLAEVLEKMRAHHAAAAGEELQDDENELTMITSKILTLLPKLLDAYIDLQDLTAEFARASPPGPPTLPPNAVTTTTSTSSKLTVSLSASRERSYSTGGASTPLPAATQAPPLPTATTTATTTT</sequence>
<feature type="compositionally biased region" description="Polar residues" evidence="4">
    <location>
        <begin position="943"/>
        <end position="955"/>
    </location>
</feature>
<feature type="compositionally biased region" description="Polar residues" evidence="4">
    <location>
        <begin position="836"/>
        <end position="862"/>
    </location>
</feature>
<dbReference type="Pfam" id="PF16172">
    <property type="entry name" value="DOCK_N"/>
    <property type="match status" value="2"/>
</dbReference>
<protein>
    <recommendedName>
        <fullName evidence="5">C2 DOCK-type domain-containing protein</fullName>
    </recommendedName>
</protein>
<dbReference type="InterPro" id="IPR042455">
    <property type="entry name" value="DOCK_N_sub1"/>
</dbReference>
<comment type="subcellular location">
    <subcellularLocation>
        <location evidence="1">Cytoplasm</location>
    </subcellularLocation>
</comment>
<evidence type="ECO:0000259" key="5">
    <source>
        <dbReference type="PROSITE" id="PS51650"/>
    </source>
</evidence>
<dbReference type="InterPro" id="IPR026791">
    <property type="entry name" value="DOCK"/>
</dbReference>
<feature type="region of interest" description="Disordered" evidence="4">
    <location>
        <begin position="1398"/>
        <end position="1463"/>
    </location>
</feature>
<proteinExistence type="inferred from homology"/>
<feature type="region of interest" description="Disordered" evidence="4">
    <location>
        <begin position="825"/>
        <end position="862"/>
    </location>
</feature>
<organism evidence="6 7">
    <name type="scientific">Jimgerdemannia flammicorona</name>
    <dbReference type="NCBI Taxonomy" id="994334"/>
    <lineage>
        <taxon>Eukaryota</taxon>
        <taxon>Fungi</taxon>
        <taxon>Fungi incertae sedis</taxon>
        <taxon>Mucoromycota</taxon>
        <taxon>Mucoromycotina</taxon>
        <taxon>Endogonomycetes</taxon>
        <taxon>Endogonales</taxon>
        <taxon>Endogonaceae</taxon>
        <taxon>Jimgerdemannia</taxon>
    </lineage>
</organism>
<dbReference type="GO" id="GO:0007264">
    <property type="term" value="P:small GTPase-mediated signal transduction"/>
    <property type="evidence" value="ECO:0007669"/>
    <property type="project" value="InterPro"/>
</dbReference>
<dbReference type="InterPro" id="IPR035892">
    <property type="entry name" value="C2_domain_sf"/>
</dbReference>
<gene>
    <name evidence="6" type="ORF">BC938DRAFT_473961</name>
</gene>
<feature type="domain" description="C2 DOCK-type" evidence="5">
    <location>
        <begin position="732"/>
        <end position="1004"/>
    </location>
</feature>
<dbReference type="PANTHER" id="PTHR45653">
    <property type="entry name" value="DEDICATOR OF CYTOKINESIS"/>
    <property type="match status" value="1"/>
</dbReference>
<feature type="region of interest" description="Disordered" evidence="4">
    <location>
        <begin position="17"/>
        <end position="58"/>
    </location>
</feature>
<evidence type="ECO:0000256" key="1">
    <source>
        <dbReference type="ARBA" id="ARBA00004496"/>
    </source>
</evidence>
<dbReference type="PANTHER" id="PTHR45653:SF10">
    <property type="entry name" value="MYOBLAST CITY, ISOFORM B"/>
    <property type="match status" value="1"/>
</dbReference>
<dbReference type="InterPro" id="IPR027007">
    <property type="entry name" value="C2_DOCK-type_domain"/>
</dbReference>
<evidence type="ECO:0000256" key="3">
    <source>
        <dbReference type="PROSITE-ProRule" id="PRU00983"/>
    </source>
</evidence>
<comment type="similarity">
    <text evidence="3">Belongs to the DOCK family.</text>
</comment>
<feature type="compositionally biased region" description="Low complexity" evidence="4">
    <location>
        <begin position="1441"/>
        <end position="1463"/>
    </location>
</feature>
<evidence type="ECO:0000313" key="7">
    <source>
        <dbReference type="Proteomes" id="UP000274822"/>
    </source>
</evidence>
<dbReference type="Gene3D" id="2.60.40.150">
    <property type="entry name" value="C2 domain"/>
    <property type="match status" value="1"/>
</dbReference>
<keyword evidence="2" id="KW-0963">Cytoplasm</keyword>
<evidence type="ECO:0000256" key="2">
    <source>
        <dbReference type="ARBA" id="ARBA00022490"/>
    </source>
</evidence>
<name>A0A433Q311_9FUNG</name>
<feature type="region of interest" description="Disordered" evidence="4">
    <location>
        <begin position="611"/>
        <end position="642"/>
    </location>
</feature>
<dbReference type="GO" id="GO:0031267">
    <property type="term" value="F:small GTPase binding"/>
    <property type="evidence" value="ECO:0007669"/>
    <property type="project" value="TreeGrafter"/>
</dbReference>
<dbReference type="Proteomes" id="UP000274822">
    <property type="component" value="Unassembled WGS sequence"/>
</dbReference>
<dbReference type="EMBL" id="RBNJ01016860">
    <property type="protein sequence ID" value="RUS24199.1"/>
    <property type="molecule type" value="Genomic_DNA"/>
</dbReference>
<accession>A0A433Q311</accession>
<feature type="compositionally biased region" description="Low complexity" evidence="4">
    <location>
        <begin position="46"/>
        <end position="58"/>
    </location>
</feature>
<dbReference type="GO" id="GO:0005737">
    <property type="term" value="C:cytoplasm"/>
    <property type="evidence" value="ECO:0007669"/>
    <property type="project" value="UniProtKB-SubCell"/>
</dbReference>
<dbReference type="InterPro" id="IPR056372">
    <property type="entry name" value="TPR_DOCK"/>
</dbReference>
<dbReference type="Gene3D" id="1.20.1270.350">
    <property type="entry name" value="Dedicator of cytokinesis N-terminal subdomain"/>
    <property type="match status" value="1"/>
</dbReference>
<feature type="region of interest" description="Disordered" evidence="4">
    <location>
        <begin position="939"/>
        <end position="971"/>
    </location>
</feature>
<dbReference type="Pfam" id="PF23554">
    <property type="entry name" value="TPR_DOCK"/>
    <property type="match status" value="1"/>
</dbReference>
<dbReference type="Pfam" id="PF14429">
    <property type="entry name" value="DOCK-C2"/>
    <property type="match status" value="1"/>
</dbReference>
<dbReference type="GO" id="GO:0005085">
    <property type="term" value="F:guanyl-nucleotide exchange factor activity"/>
    <property type="evidence" value="ECO:0007669"/>
    <property type="project" value="InterPro"/>
</dbReference>
<dbReference type="InterPro" id="IPR032376">
    <property type="entry name" value="DOCK_N"/>
</dbReference>
<dbReference type="PROSITE" id="PS51650">
    <property type="entry name" value="C2_DOCK"/>
    <property type="match status" value="1"/>
</dbReference>